<dbReference type="InterPro" id="IPR045954">
    <property type="entry name" value="DUF6374"/>
</dbReference>
<dbReference type="RefSeq" id="WP_378610331.1">
    <property type="nucleotide sequence ID" value="NZ_JBHSAX010000002.1"/>
</dbReference>
<gene>
    <name evidence="1" type="ORF">ACFO0B_01010</name>
</gene>
<protein>
    <submittedName>
        <fullName evidence="1">DUF6374 family protein</fullName>
    </submittedName>
</protein>
<comment type="caution">
    <text evidence="1">The sequence shown here is derived from an EMBL/GenBank/DDBJ whole genome shotgun (WGS) entry which is preliminary data.</text>
</comment>
<keyword evidence="2" id="KW-1185">Reference proteome</keyword>
<accession>A0ABV8DM29</accession>
<evidence type="ECO:0000313" key="1">
    <source>
        <dbReference type="EMBL" id="MFC3960562.1"/>
    </source>
</evidence>
<sequence>MPELSPLDRATETLRQTQRQLLDAAAFGKQLSPEQLERAAGRIGEALRAYAGAAAEPARHVCDRPRRHR</sequence>
<proteinExistence type="predicted"/>
<organism evidence="1 2">
    <name type="scientific">Nocardia jiangsuensis</name>
    <dbReference type="NCBI Taxonomy" id="1691563"/>
    <lineage>
        <taxon>Bacteria</taxon>
        <taxon>Bacillati</taxon>
        <taxon>Actinomycetota</taxon>
        <taxon>Actinomycetes</taxon>
        <taxon>Mycobacteriales</taxon>
        <taxon>Nocardiaceae</taxon>
        <taxon>Nocardia</taxon>
    </lineage>
</organism>
<dbReference type="Proteomes" id="UP001595696">
    <property type="component" value="Unassembled WGS sequence"/>
</dbReference>
<evidence type="ECO:0000313" key="2">
    <source>
        <dbReference type="Proteomes" id="UP001595696"/>
    </source>
</evidence>
<dbReference type="EMBL" id="JBHSAX010000002">
    <property type="protein sequence ID" value="MFC3960562.1"/>
    <property type="molecule type" value="Genomic_DNA"/>
</dbReference>
<dbReference type="Pfam" id="PF19901">
    <property type="entry name" value="DUF6374"/>
    <property type="match status" value="1"/>
</dbReference>
<reference evidence="2" key="1">
    <citation type="journal article" date="2019" name="Int. J. Syst. Evol. Microbiol.">
        <title>The Global Catalogue of Microorganisms (GCM) 10K type strain sequencing project: providing services to taxonomists for standard genome sequencing and annotation.</title>
        <authorList>
            <consortium name="The Broad Institute Genomics Platform"/>
            <consortium name="The Broad Institute Genome Sequencing Center for Infectious Disease"/>
            <person name="Wu L."/>
            <person name="Ma J."/>
        </authorList>
    </citation>
    <scope>NUCLEOTIDE SEQUENCE [LARGE SCALE GENOMIC DNA]</scope>
    <source>
        <strain evidence="2">CGMCC 4.7330</strain>
    </source>
</reference>
<name>A0ABV8DM29_9NOCA</name>